<dbReference type="AlphaFoldDB" id="A0A554VEP2"/>
<dbReference type="Proteomes" id="UP000318833">
    <property type="component" value="Unassembled WGS sequence"/>
</dbReference>
<evidence type="ECO:0000256" key="1">
    <source>
        <dbReference type="ARBA" id="ARBA00022729"/>
    </source>
</evidence>
<evidence type="ECO:0000256" key="2">
    <source>
        <dbReference type="SAM" id="SignalP"/>
    </source>
</evidence>
<feature type="chain" id="PRO_5022220818" evidence="2">
    <location>
        <begin position="20"/>
        <end position="117"/>
    </location>
</feature>
<reference evidence="4 5" key="1">
    <citation type="submission" date="2019-07" db="EMBL/GenBank/DDBJ databases">
        <title>The draft genome sequence of Aquimarina algiphila M91.</title>
        <authorList>
            <person name="Meng X."/>
        </authorList>
    </citation>
    <scope>NUCLEOTIDE SEQUENCE [LARGE SCALE GENOMIC DNA]</scope>
    <source>
        <strain evidence="4 5">M91</strain>
    </source>
</reference>
<proteinExistence type="predicted"/>
<feature type="domain" description="Secretion system C-terminal sorting" evidence="3">
    <location>
        <begin position="47"/>
        <end position="107"/>
    </location>
</feature>
<dbReference type="InterPro" id="IPR026444">
    <property type="entry name" value="Secre_tail"/>
</dbReference>
<dbReference type="NCBIfam" id="TIGR04183">
    <property type="entry name" value="Por_Secre_tail"/>
    <property type="match status" value="1"/>
</dbReference>
<comment type="caution">
    <text evidence="4">The sequence shown here is derived from an EMBL/GenBank/DDBJ whole genome shotgun (WGS) entry which is preliminary data.</text>
</comment>
<keyword evidence="1 2" id="KW-0732">Signal</keyword>
<dbReference type="OrthoDB" id="1164240at2"/>
<name>A0A554VEP2_9FLAO</name>
<organism evidence="4 5">
    <name type="scientific">Aquimarina algiphila</name>
    <dbReference type="NCBI Taxonomy" id="2047982"/>
    <lineage>
        <taxon>Bacteria</taxon>
        <taxon>Pseudomonadati</taxon>
        <taxon>Bacteroidota</taxon>
        <taxon>Flavobacteriia</taxon>
        <taxon>Flavobacteriales</taxon>
        <taxon>Flavobacteriaceae</taxon>
        <taxon>Aquimarina</taxon>
    </lineage>
</organism>
<evidence type="ECO:0000259" key="3">
    <source>
        <dbReference type="Pfam" id="PF18962"/>
    </source>
</evidence>
<feature type="signal peptide" evidence="2">
    <location>
        <begin position="1"/>
        <end position="19"/>
    </location>
</feature>
<dbReference type="RefSeq" id="WP_143918006.1">
    <property type="nucleotide sequence ID" value="NZ_CANMIK010000066.1"/>
</dbReference>
<dbReference type="EMBL" id="VLNR01000059">
    <property type="protein sequence ID" value="TSE05544.1"/>
    <property type="molecule type" value="Genomic_DNA"/>
</dbReference>
<evidence type="ECO:0000313" key="4">
    <source>
        <dbReference type="EMBL" id="TSE05544.1"/>
    </source>
</evidence>
<protein>
    <submittedName>
        <fullName evidence="4">T9SS type A sorting domain-containing protein</fullName>
    </submittedName>
</protein>
<dbReference type="Pfam" id="PF18962">
    <property type="entry name" value="Por_Secre_tail"/>
    <property type="match status" value="1"/>
</dbReference>
<sequence>MKNILLLCMLFISVTSSYSNDWNGEKNTTTNDNTFEFDIQATSTPQFLNIVTNRPKESIEVKIIDKSGFIRIRSKLHLEREIDISELRVGLYLIKIYSGNHMAIKRFYKGRDVVTNK</sequence>
<evidence type="ECO:0000313" key="5">
    <source>
        <dbReference type="Proteomes" id="UP000318833"/>
    </source>
</evidence>
<gene>
    <name evidence="4" type="ORF">FOF46_22495</name>
</gene>
<keyword evidence="5" id="KW-1185">Reference proteome</keyword>
<accession>A0A554VEP2</accession>